<dbReference type="AlphaFoldDB" id="A0A1G1WPT6"/>
<name>A0A1G1WPT6_9BACT</name>
<comment type="caution">
    <text evidence="1">The sequence shown here is derived from an EMBL/GenBank/DDBJ whole genome shotgun (WGS) entry which is preliminary data.</text>
</comment>
<reference evidence="1 2" key="1">
    <citation type="journal article" date="2016" name="Nat. Commun.">
        <title>Thousands of microbial genomes shed light on interconnected biogeochemical processes in an aquifer system.</title>
        <authorList>
            <person name="Anantharaman K."/>
            <person name="Brown C.T."/>
            <person name="Hug L.A."/>
            <person name="Sharon I."/>
            <person name="Castelle C.J."/>
            <person name="Probst A.J."/>
            <person name="Thomas B.C."/>
            <person name="Singh A."/>
            <person name="Wilkins M.J."/>
            <person name="Karaoz U."/>
            <person name="Brodie E.L."/>
            <person name="Williams K.H."/>
            <person name="Hubbard S.S."/>
            <person name="Banfield J.F."/>
        </authorList>
    </citation>
    <scope>NUCLEOTIDE SEQUENCE [LARGE SCALE GENOMIC DNA]</scope>
</reference>
<organism evidence="1 2">
    <name type="scientific">Candidatus Woykebacteria bacterium RIFCSPHIGHO2_02_FULL_43_16b</name>
    <dbReference type="NCBI Taxonomy" id="1802601"/>
    <lineage>
        <taxon>Bacteria</taxon>
        <taxon>Candidatus Woykeibacteriota</taxon>
    </lineage>
</organism>
<evidence type="ECO:0000313" key="2">
    <source>
        <dbReference type="Proteomes" id="UP000177821"/>
    </source>
</evidence>
<protein>
    <recommendedName>
        <fullName evidence="3">DUF4258 domain-containing protein</fullName>
    </recommendedName>
</protein>
<dbReference type="EMBL" id="MHCX01000016">
    <property type="protein sequence ID" value="OGY29709.1"/>
    <property type="molecule type" value="Genomic_DNA"/>
</dbReference>
<evidence type="ECO:0000313" key="1">
    <source>
        <dbReference type="EMBL" id="OGY29709.1"/>
    </source>
</evidence>
<sequence>MLNYILREIIFRNHVSDKIDIFKELGWDISFNQIKNTVNNPDLTGKTKQNQPTAITFLNQKHILRVVYEIRNDIIEVITIHISRKGRYGT</sequence>
<proteinExistence type="predicted"/>
<dbReference type="Proteomes" id="UP000177821">
    <property type="component" value="Unassembled WGS sequence"/>
</dbReference>
<accession>A0A1G1WPT6</accession>
<evidence type="ECO:0008006" key="3">
    <source>
        <dbReference type="Google" id="ProtNLM"/>
    </source>
</evidence>
<gene>
    <name evidence="1" type="ORF">A3J50_02090</name>
</gene>